<protein>
    <recommendedName>
        <fullName evidence="2">Putative Flp pilus-assembly TadG-like N-terminal domain-containing protein</fullName>
    </recommendedName>
</protein>
<reference evidence="3 4" key="1">
    <citation type="submission" date="2020-08" db="EMBL/GenBank/DDBJ databases">
        <title>Sequencing the genomes of 1000 actinobacteria strains.</title>
        <authorList>
            <person name="Klenk H.-P."/>
        </authorList>
    </citation>
    <scope>NUCLEOTIDE SEQUENCE [LARGE SCALE GENOMIC DNA]</scope>
    <source>
        <strain evidence="3 4">DSM 44593</strain>
    </source>
</reference>
<keyword evidence="1" id="KW-1133">Transmembrane helix</keyword>
<organism evidence="3 4">
    <name type="scientific">Streptomonospora salina</name>
    <dbReference type="NCBI Taxonomy" id="104205"/>
    <lineage>
        <taxon>Bacteria</taxon>
        <taxon>Bacillati</taxon>
        <taxon>Actinomycetota</taxon>
        <taxon>Actinomycetes</taxon>
        <taxon>Streptosporangiales</taxon>
        <taxon>Nocardiopsidaceae</taxon>
        <taxon>Streptomonospora</taxon>
    </lineage>
</organism>
<dbReference type="InterPro" id="IPR028087">
    <property type="entry name" value="Tad_N"/>
</dbReference>
<sequence length="135" mass="13840">MSRRPNSGSRDEGQASVFVVAITAAVLACIALVWDAGGMLATRGQAGTIAAEAARAGAQQLDLAAFRATGERELAPAEAARTARSYLARSGATGTVAVEEARITVTARLDYESRLLPIGARTAQARATAAARAPD</sequence>
<evidence type="ECO:0000313" key="4">
    <source>
        <dbReference type="Proteomes" id="UP000578077"/>
    </source>
</evidence>
<evidence type="ECO:0000259" key="2">
    <source>
        <dbReference type="Pfam" id="PF13400"/>
    </source>
</evidence>
<feature type="transmembrane region" description="Helical" evidence="1">
    <location>
        <begin position="15"/>
        <end position="34"/>
    </location>
</feature>
<dbReference type="AlphaFoldDB" id="A0A841E832"/>
<evidence type="ECO:0000256" key="1">
    <source>
        <dbReference type="SAM" id="Phobius"/>
    </source>
</evidence>
<dbReference type="PROSITE" id="PS51257">
    <property type="entry name" value="PROKAR_LIPOPROTEIN"/>
    <property type="match status" value="1"/>
</dbReference>
<accession>A0A841E832</accession>
<evidence type="ECO:0000313" key="3">
    <source>
        <dbReference type="EMBL" id="MBB6000107.1"/>
    </source>
</evidence>
<comment type="caution">
    <text evidence="3">The sequence shown here is derived from an EMBL/GenBank/DDBJ whole genome shotgun (WGS) entry which is preliminary data.</text>
</comment>
<dbReference type="Pfam" id="PF13400">
    <property type="entry name" value="Tad"/>
    <property type="match status" value="1"/>
</dbReference>
<feature type="domain" description="Putative Flp pilus-assembly TadG-like N-terminal" evidence="2">
    <location>
        <begin position="13"/>
        <end position="60"/>
    </location>
</feature>
<dbReference type="Proteomes" id="UP000578077">
    <property type="component" value="Unassembled WGS sequence"/>
</dbReference>
<keyword evidence="1" id="KW-0472">Membrane</keyword>
<proteinExistence type="predicted"/>
<dbReference type="EMBL" id="JACHLY010000001">
    <property type="protein sequence ID" value="MBB6000107.1"/>
    <property type="molecule type" value="Genomic_DNA"/>
</dbReference>
<name>A0A841E832_9ACTN</name>
<gene>
    <name evidence="3" type="ORF">HNR25_003858</name>
</gene>
<dbReference type="RefSeq" id="WP_184637318.1">
    <property type="nucleotide sequence ID" value="NZ_BAABKT010000012.1"/>
</dbReference>
<keyword evidence="1" id="KW-0812">Transmembrane</keyword>
<keyword evidence="4" id="KW-1185">Reference proteome</keyword>